<dbReference type="GO" id="GO:0035974">
    <property type="term" value="C:meiotic spindle pole body"/>
    <property type="evidence" value="ECO:0007669"/>
    <property type="project" value="TreeGrafter"/>
</dbReference>
<evidence type="ECO:0000256" key="3">
    <source>
        <dbReference type="ARBA" id="ARBA00022490"/>
    </source>
</evidence>
<keyword evidence="8" id="KW-0505">Motor protein</keyword>
<proteinExistence type="predicted"/>
<evidence type="ECO:0000256" key="2">
    <source>
        <dbReference type="ARBA" id="ARBA00022448"/>
    </source>
</evidence>
<evidence type="ECO:0000256" key="5">
    <source>
        <dbReference type="ARBA" id="ARBA00022741"/>
    </source>
</evidence>
<evidence type="ECO:0000256" key="8">
    <source>
        <dbReference type="ARBA" id="ARBA00023175"/>
    </source>
</evidence>
<evidence type="ECO:0000313" key="11">
    <source>
        <dbReference type="Proteomes" id="UP000186594"/>
    </source>
</evidence>
<accession>A0A1U7LMY2</accession>
<dbReference type="OrthoDB" id="27603at2759"/>
<dbReference type="Pfam" id="PF05783">
    <property type="entry name" value="DLIC"/>
    <property type="match status" value="1"/>
</dbReference>
<dbReference type="GO" id="GO:0005874">
    <property type="term" value="C:microtubule"/>
    <property type="evidence" value="ECO:0007669"/>
    <property type="project" value="UniProtKB-KW"/>
</dbReference>
<keyword evidence="4" id="KW-0493">Microtubule</keyword>
<evidence type="ECO:0000256" key="9">
    <source>
        <dbReference type="ARBA" id="ARBA00023212"/>
    </source>
</evidence>
<keyword evidence="5" id="KW-0547">Nucleotide-binding</keyword>
<evidence type="ECO:0000313" key="10">
    <source>
        <dbReference type="EMBL" id="OLL23943.1"/>
    </source>
</evidence>
<dbReference type="InterPro" id="IPR008467">
    <property type="entry name" value="Dynein1_light_intermed_chain"/>
</dbReference>
<organism evidence="10 11">
    <name type="scientific">Neolecta irregularis (strain DAH-3)</name>
    <dbReference type="NCBI Taxonomy" id="1198029"/>
    <lineage>
        <taxon>Eukaryota</taxon>
        <taxon>Fungi</taxon>
        <taxon>Dikarya</taxon>
        <taxon>Ascomycota</taxon>
        <taxon>Taphrinomycotina</taxon>
        <taxon>Neolectales</taxon>
        <taxon>Neolectaceae</taxon>
        <taxon>Neolecta</taxon>
    </lineage>
</organism>
<sequence length="257" mass="29042">MLDPEIKSDVKECTLFSIVVHGCWWEDTTRDVRTCPMFVTCLTFNVQHVSDVRTCHTFSVRRSHVSDVQTFRRSWSGDTSFAMTSRPSTSYSSKTTTENDDLWSTMLNSVSSSQRLPTKNIIVLGGGANGCKDFVDSLWSSIGGKRGRRMEDIADKLAMGFTYFDIEDNEHDELLARLGLYTMPTFNESYTALVGSILNAASLPHCVVCVLLDWEHPWTWARELRTWMRMVKKVVGVARQGSREADAAVMSNIEQCL</sequence>
<keyword evidence="3" id="KW-0963">Cytoplasm</keyword>
<evidence type="ECO:0000256" key="6">
    <source>
        <dbReference type="ARBA" id="ARBA00022840"/>
    </source>
</evidence>
<dbReference type="EMBL" id="LXFE01001076">
    <property type="protein sequence ID" value="OLL23943.1"/>
    <property type="molecule type" value="Genomic_DNA"/>
</dbReference>
<comment type="caution">
    <text evidence="10">The sequence shown here is derived from an EMBL/GenBank/DDBJ whole genome shotgun (WGS) entry which is preliminary data.</text>
</comment>
<dbReference type="PANTHER" id="PTHR12688">
    <property type="entry name" value="DYNEIN LIGHT INTERMEDIATE CHAIN"/>
    <property type="match status" value="1"/>
</dbReference>
<evidence type="ECO:0000256" key="4">
    <source>
        <dbReference type="ARBA" id="ARBA00022701"/>
    </source>
</evidence>
<keyword evidence="6" id="KW-0067">ATP-binding</keyword>
<comment type="subcellular location">
    <subcellularLocation>
        <location evidence="1">Cytoplasm</location>
        <location evidence="1">Cytoskeleton</location>
    </subcellularLocation>
</comment>
<evidence type="ECO:0000256" key="7">
    <source>
        <dbReference type="ARBA" id="ARBA00023017"/>
    </source>
</evidence>
<keyword evidence="2" id="KW-0813">Transport</keyword>
<dbReference type="GO" id="GO:0007018">
    <property type="term" value="P:microtubule-based movement"/>
    <property type="evidence" value="ECO:0007669"/>
    <property type="project" value="InterPro"/>
</dbReference>
<dbReference type="Proteomes" id="UP000186594">
    <property type="component" value="Unassembled WGS sequence"/>
</dbReference>
<keyword evidence="7" id="KW-0243">Dynein</keyword>
<dbReference type="GO" id="GO:0045504">
    <property type="term" value="F:dynein heavy chain binding"/>
    <property type="evidence" value="ECO:0007669"/>
    <property type="project" value="TreeGrafter"/>
</dbReference>
<dbReference type="STRING" id="1198029.A0A1U7LMY2"/>
<dbReference type="PANTHER" id="PTHR12688:SF0">
    <property type="entry name" value="DYNEIN LIGHT INTERMEDIATE CHAIN"/>
    <property type="match status" value="1"/>
</dbReference>
<gene>
    <name evidence="10" type="ORF">NEOLI_005389</name>
</gene>
<evidence type="ECO:0000256" key="1">
    <source>
        <dbReference type="ARBA" id="ARBA00004245"/>
    </source>
</evidence>
<dbReference type="GO" id="GO:0005524">
    <property type="term" value="F:ATP binding"/>
    <property type="evidence" value="ECO:0007669"/>
    <property type="project" value="UniProtKB-KW"/>
</dbReference>
<keyword evidence="9" id="KW-0206">Cytoskeleton</keyword>
<keyword evidence="11" id="KW-1185">Reference proteome</keyword>
<dbReference type="GO" id="GO:0000226">
    <property type="term" value="P:microtubule cytoskeleton organization"/>
    <property type="evidence" value="ECO:0007669"/>
    <property type="project" value="TreeGrafter"/>
</dbReference>
<dbReference type="InterPro" id="IPR022780">
    <property type="entry name" value="Dynein_light_int_chain"/>
</dbReference>
<dbReference type="GO" id="GO:0005868">
    <property type="term" value="C:cytoplasmic dynein complex"/>
    <property type="evidence" value="ECO:0007669"/>
    <property type="project" value="InterPro"/>
</dbReference>
<reference evidence="10 11" key="1">
    <citation type="submission" date="2016-04" db="EMBL/GenBank/DDBJ databases">
        <title>Evolutionary innovation and constraint leading to complex multicellularity in the Ascomycota.</title>
        <authorList>
            <person name="Cisse O."/>
            <person name="Nguyen A."/>
            <person name="Hewitt D.A."/>
            <person name="Jedd G."/>
            <person name="Stajich J.E."/>
        </authorList>
    </citation>
    <scope>NUCLEOTIDE SEQUENCE [LARGE SCALE GENOMIC DNA]</scope>
    <source>
        <strain evidence="10 11">DAH-3</strain>
    </source>
</reference>
<protein>
    <submittedName>
        <fullName evidence="10">Cytoplasmic dynein 1 light intermediate chain 2</fullName>
    </submittedName>
</protein>
<dbReference type="AlphaFoldDB" id="A0A1U7LMY2"/>
<name>A0A1U7LMY2_NEOID</name>